<accession>A0A809RCJ3</accession>
<organism evidence="1 2">
    <name type="scientific">Candidatus Nitrosymbiomonas proteolyticus</name>
    <dbReference type="NCBI Taxonomy" id="2608984"/>
    <lineage>
        <taxon>Bacteria</taxon>
        <taxon>Bacillati</taxon>
        <taxon>Armatimonadota</taxon>
        <taxon>Armatimonadota incertae sedis</taxon>
        <taxon>Candidatus Nitrosymbiomonas</taxon>
    </lineage>
</organism>
<sequence>MVAAIANTELESDVRDKLMADILKTVEPVEVWARRLFEAELSIIFEHGYYESDRPASTRLCLQKGARLYTTDVGAIAKDRLRGKTIWVFACESGKGTSTVHRGNAQQSDSSLLATFIECGATSVLSCLWKVAPINASRFLFQLLDEITVADIAQEYTVALRRCAAVESHAMAAIARVGAFVWYAQ</sequence>
<dbReference type="Proteomes" id="UP000662873">
    <property type="component" value="Chromosome"/>
</dbReference>
<reference evidence="1" key="1">
    <citation type="journal article" name="DNA Res.">
        <title>The physiological potential of anammox bacteria as revealed by their core genome structure.</title>
        <authorList>
            <person name="Okubo T."/>
            <person name="Toyoda A."/>
            <person name="Fukuhara K."/>
            <person name="Uchiyama I."/>
            <person name="Harigaya Y."/>
            <person name="Kuroiwa M."/>
            <person name="Suzuki T."/>
            <person name="Murakami Y."/>
            <person name="Suwa Y."/>
            <person name="Takami H."/>
        </authorList>
    </citation>
    <scope>NUCLEOTIDE SEQUENCE</scope>
    <source>
        <strain evidence="1">317325-2</strain>
    </source>
</reference>
<evidence type="ECO:0000313" key="2">
    <source>
        <dbReference type="Proteomes" id="UP000662873"/>
    </source>
</evidence>
<dbReference type="KEGG" id="npy:NPRO_19630"/>
<proteinExistence type="predicted"/>
<name>A0A809RCJ3_9BACT</name>
<evidence type="ECO:0008006" key="3">
    <source>
        <dbReference type="Google" id="ProtNLM"/>
    </source>
</evidence>
<dbReference type="EMBL" id="AP021858">
    <property type="protein sequence ID" value="BBO24368.1"/>
    <property type="molecule type" value="Genomic_DNA"/>
</dbReference>
<protein>
    <recommendedName>
        <fullName evidence="3">CHAT domain-containing protein</fullName>
    </recommendedName>
</protein>
<dbReference type="AlphaFoldDB" id="A0A809RCJ3"/>
<gene>
    <name evidence="1" type="ORF">NPRO_19630</name>
</gene>
<evidence type="ECO:0000313" key="1">
    <source>
        <dbReference type="EMBL" id="BBO24368.1"/>
    </source>
</evidence>